<evidence type="ECO:0000256" key="1">
    <source>
        <dbReference type="SAM" id="SignalP"/>
    </source>
</evidence>
<keyword evidence="3" id="KW-1185">Reference proteome</keyword>
<evidence type="ECO:0000313" key="2">
    <source>
        <dbReference type="EMBL" id="RPA94037.1"/>
    </source>
</evidence>
<feature type="chain" id="PRO_5018221378" description="Secreted protein" evidence="1">
    <location>
        <begin position="17"/>
        <end position="96"/>
    </location>
</feature>
<name>A0A3N4J9R3_9PEZI</name>
<feature type="signal peptide" evidence="1">
    <location>
        <begin position="1"/>
        <end position="16"/>
    </location>
</feature>
<dbReference type="AlphaFoldDB" id="A0A3N4J9R3"/>
<evidence type="ECO:0000313" key="3">
    <source>
        <dbReference type="Proteomes" id="UP000276215"/>
    </source>
</evidence>
<dbReference type="EMBL" id="ML120443">
    <property type="protein sequence ID" value="RPA94037.1"/>
    <property type="molecule type" value="Genomic_DNA"/>
</dbReference>
<keyword evidence="1" id="KW-0732">Signal</keyword>
<reference evidence="2 3" key="1">
    <citation type="journal article" date="2018" name="Nat. Ecol. Evol.">
        <title>Pezizomycetes genomes reveal the molecular basis of ectomycorrhizal truffle lifestyle.</title>
        <authorList>
            <person name="Murat C."/>
            <person name="Payen T."/>
            <person name="Noel B."/>
            <person name="Kuo A."/>
            <person name="Morin E."/>
            <person name="Chen J."/>
            <person name="Kohler A."/>
            <person name="Krizsan K."/>
            <person name="Balestrini R."/>
            <person name="Da Silva C."/>
            <person name="Montanini B."/>
            <person name="Hainaut M."/>
            <person name="Levati E."/>
            <person name="Barry K.W."/>
            <person name="Belfiori B."/>
            <person name="Cichocki N."/>
            <person name="Clum A."/>
            <person name="Dockter R.B."/>
            <person name="Fauchery L."/>
            <person name="Guy J."/>
            <person name="Iotti M."/>
            <person name="Le Tacon F."/>
            <person name="Lindquist E.A."/>
            <person name="Lipzen A."/>
            <person name="Malagnac F."/>
            <person name="Mello A."/>
            <person name="Molinier V."/>
            <person name="Miyauchi S."/>
            <person name="Poulain J."/>
            <person name="Riccioni C."/>
            <person name="Rubini A."/>
            <person name="Sitrit Y."/>
            <person name="Splivallo R."/>
            <person name="Traeger S."/>
            <person name="Wang M."/>
            <person name="Zifcakova L."/>
            <person name="Wipf D."/>
            <person name="Zambonelli A."/>
            <person name="Paolocci F."/>
            <person name="Nowrousian M."/>
            <person name="Ottonello S."/>
            <person name="Baldrian P."/>
            <person name="Spatafora J.W."/>
            <person name="Henrissat B."/>
            <person name="Nagy L.G."/>
            <person name="Aury J.M."/>
            <person name="Wincker P."/>
            <person name="Grigoriev I.V."/>
            <person name="Bonfante P."/>
            <person name="Martin F.M."/>
        </authorList>
    </citation>
    <scope>NUCLEOTIDE SEQUENCE [LARGE SCALE GENOMIC DNA]</scope>
    <source>
        <strain evidence="2 3">120613-1</strain>
    </source>
</reference>
<accession>A0A3N4J9R3</accession>
<organism evidence="2 3">
    <name type="scientific">Choiromyces venosus 120613-1</name>
    <dbReference type="NCBI Taxonomy" id="1336337"/>
    <lineage>
        <taxon>Eukaryota</taxon>
        <taxon>Fungi</taxon>
        <taxon>Dikarya</taxon>
        <taxon>Ascomycota</taxon>
        <taxon>Pezizomycotina</taxon>
        <taxon>Pezizomycetes</taxon>
        <taxon>Pezizales</taxon>
        <taxon>Tuberaceae</taxon>
        <taxon>Choiromyces</taxon>
    </lineage>
</organism>
<protein>
    <recommendedName>
        <fullName evidence="4">Secreted protein</fullName>
    </recommendedName>
</protein>
<gene>
    <name evidence="2" type="ORF">L873DRAFT_1479219</name>
</gene>
<sequence length="96" mass="10667">MKQLFLIAIGSIITQLFINIPHPATHHDIPSRHNAETPNKEQCSNLQKAQEVEINPSGTTVKPTTKSKQRIQPTKKFPLHYHSISIGQIMGGDASM</sequence>
<evidence type="ECO:0008006" key="4">
    <source>
        <dbReference type="Google" id="ProtNLM"/>
    </source>
</evidence>
<dbReference type="Proteomes" id="UP000276215">
    <property type="component" value="Unassembled WGS sequence"/>
</dbReference>
<proteinExistence type="predicted"/>